<evidence type="ECO:0000313" key="2">
    <source>
        <dbReference type="Proteomes" id="UP000636800"/>
    </source>
</evidence>
<proteinExistence type="predicted"/>
<name>A0A835VDP8_VANPL</name>
<comment type="caution">
    <text evidence="1">The sequence shown here is derived from an EMBL/GenBank/DDBJ whole genome shotgun (WGS) entry which is preliminary data.</text>
</comment>
<accession>A0A835VDP8</accession>
<organism evidence="1 2">
    <name type="scientific">Vanilla planifolia</name>
    <name type="common">Vanilla</name>
    <dbReference type="NCBI Taxonomy" id="51239"/>
    <lineage>
        <taxon>Eukaryota</taxon>
        <taxon>Viridiplantae</taxon>
        <taxon>Streptophyta</taxon>
        <taxon>Embryophyta</taxon>
        <taxon>Tracheophyta</taxon>
        <taxon>Spermatophyta</taxon>
        <taxon>Magnoliopsida</taxon>
        <taxon>Liliopsida</taxon>
        <taxon>Asparagales</taxon>
        <taxon>Orchidaceae</taxon>
        <taxon>Vanilloideae</taxon>
        <taxon>Vanilleae</taxon>
        <taxon>Vanilla</taxon>
    </lineage>
</organism>
<evidence type="ECO:0000313" key="1">
    <source>
        <dbReference type="EMBL" id="KAG0493150.1"/>
    </source>
</evidence>
<dbReference type="Proteomes" id="UP000636800">
    <property type="component" value="Chromosome 2"/>
</dbReference>
<keyword evidence="2" id="KW-1185">Reference proteome</keyword>
<protein>
    <submittedName>
        <fullName evidence="1">Uncharacterized protein</fullName>
    </submittedName>
</protein>
<sequence>MEGKEGGMQCELVGAGKWEVLSGQNMLIHQKDFYGNSGISIQVFYQMKQ</sequence>
<dbReference type="OrthoDB" id="644067at2759"/>
<gene>
    <name evidence="1" type="ORF">HPP92_006548</name>
</gene>
<dbReference type="EMBL" id="JADCNL010000002">
    <property type="protein sequence ID" value="KAG0493150.1"/>
    <property type="molecule type" value="Genomic_DNA"/>
</dbReference>
<reference evidence="1 2" key="1">
    <citation type="journal article" date="2020" name="Nat. Food">
        <title>A phased Vanilla planifolia genome enables genetic improvement of flavour and production.</title>
        <authorList>
            <person name="Hasing T."/>
            <person name="Tang H."/>
            <person name="Brym M."/>
            <person name="Khazi F."/>
            <person name="Huang T."/>
            <person name="Chambers A.H."/>
        </authorList>
    </citation>
    <scope>NUCLEOTIDE SEQUENCE [LARGE SCALE GENOMIC DNA]</scope>
    <source>
        <tissue evidence="1">Leaf</tissue>
    </source>
</reference>
<dbReference type="AlphaFoldDB" id="A0A835VDP8"/>